<name>A0A0F9H5V7_9ZZZZ</name>
<dbReference type="EMBL" id="LAZR01017950">
    <property type="protein sequence ID" value="KKL98331.1"/>
    <property type="molecule type" value="Genomic_DNA"/>
</dbReference>
<organism evidence="1">
    <name type="scientific">marine sediment metagenome</name>
    <dbReference type="NCBI Taxonomy" id="412755"/>
    <lineage>
        <taxon>unclassified sequences</taxon>
        <taxon>metagenomes</taxon>
        <taxon>ecological metagenomes</taxon>
    </lineage>
</organism>
<accession>A0A0F9H5V7</accession>
<evidence type="ECO:0000313" key="1">
    <source>
        <dbReference type="EMBL" id="KKL98331.1"/>
    </source>
</evidence>
<dbReference type="AlphaFoldDB" id="A0A0F9H5V7"/>
<feature type="non-terminal residue" evidence="1">
    <location>
        <position position="50"/>
    </location>
</feature>
<reference evidence="1" key="1">
    <citation type="journal article" date="2015" name="Nature">
        <title>Complex archaea that bridge the gap between prokaryotes and eukaryotes.</title>
        <authorList>
            <person name="Spang A."/>
            <person name="Saw J.H."/>
            <person name="Jorgensen S.L."/>
            <person name="Zaremba-Niedzwiedzka K."/>
            <person name="Martijn J."/>
            <person name="Lind A.E."/>
            <person name="van Eijk R."/>
            <person name="Schleper C."/>
            <person name="Guy L."/>
            <person name="Ettema T.J."/>
        </authorList>
    </citation>
    <scope>NUCLEOTIDE SEQUENCE</scope>
</reference>
<gene>
    <name evidence="1" type="ORF">LCGC14_1825560</name>
</gene>
<sequence>MEAALTGLPSSQRRTIRRLARALDIHTGMGYYAAMDVVAVIGLKIVSNST</sequence>
<proteinExistence type="predicted"/>
<comment type="caution">
    <text evidence="1">The sequence shown here is derived from an EMBL/GenBank/DDBJ whole genome shotgun (WGS) entry which is preliminary data.</text>
</comment>
<protein>
    <submittedName>
        <fullName evidence="1">Uncharacterized protein</fullName>
    </submittedName>
</protein>